<dbReference type="GO" id="GO:0008253">
    <property type="term" value="F:5'-nucleotidase activity"/>
    <property type="evidence" value="ECO:0007669"/>
    <property type="project" value="InterPro"/>
</dbReference>
<comment type="similarity">
    <text evidence="1 3">Belongs to the 5'(3')-deoxyribonucleotidase family.</text>
</comment>
<keyword evidence="2 3" id="KW-0378">Hydrolase</keyword>
<dbReference type="InterPro" id="IPR010708">
    <property type="entry name" value="5'(3')-deoxyribonucleotidase"/>
</dbReference>
<dbReference type="PANTHER" id="PTHR35134:SF2">
    <property type="entry name" value="NUCLEOTIDASE YQFW-RELATED"/>
    <property type="match status" value="1"/>
</dbReference>
<keyword evidence="6" id="KW-1185">Reference proteome</keyword>
<dbReference type="EMBL" id="NOWF01000002">
    <property type="protein sequence ID" value="OYD08858.1"/>
    <property type="molecule type" value="Genomic_DNA"/>
</dbReference>
<organism evidence="5 6">
    <name type="scientific">Paludifilum halophilum</name>
    <dbReference type="NCBI Taxonomy" id="1642702"/>
    <lineage>
        <taxon>Bacteria</taxon>
        <taxon>Bacillati</taxon>
        <taxon>Bacillota</taxon>
        <taxon>Bacilli</taxon>
        <taxon>Bacillales</taxon>
        <taxon>Thermoactinomycetaceae</taxon>
        <taxon>Paludifilum</taxon>
    </lineage>
</organism>
<feature type="active site" description="Nucleophile" evidence="4">
    <location>
        <position position="6"/>
    </location>
</feature>
<sequence length="193" mass="22151">MIIGVDIDGTIKHTQEAAVRCFNDELDRTVRCEDIKEFHLDKAFGLTRKEGRTLWRKLEPQIYTLAVPMKNAAATLQRLKEEGHRIVFITARPGMKRILRVTEEWLNKHGFPYDGTNLVMGAQDKARVARKVGVDLFFEDAPQHLDKLVASGIPTVIMDAAYNRDVAYSLPRISSWAEGYEYVEKYQEQSRQP</sequence>
<accession>A0A235B974</accession>
<dbReference type="InterPro" id="IPR009206">
    <property type="entry name" value="Nucleotidase_putative"/>
</dbReference>
<dbReference type="GO" id="GO:0009264">
    <property type="term" value="P:deoxyribonucleotide catabolic process"/>
    <property type="evidence" value="ECO:0007669"/>
    <property type="project" value="InterPro"/>
</dbReference>
<dbReference type="InterPro" id="IPR023214">
    <property type="entry name" value="HAD_sf"/>
</dbReference>
<dbReference type="AlphaFoldDB" id="A0A235B974"/>
<evidence type="ECO:0000256" key="1">
    <source>
        <dbReference type="ARBA" id="ARBA00009589"/>
    </source>
</evidence>
<dbReference type="OrthoDB" id="573782at2"/>
<protein>
    <recommendedName>
        <fullName evidence="3">Nucleotidase</fullName>
        <ecNumber evidence="3">3.1.3.-</ecNumber>
    </recommendedName>
</protein>
<dbReference type="EC" id="3.1.3.-" evidence="3"/>
<gene>
    <name evidence="5" type="ORF">CHM34_03470</name>
</gene>
<dbReference type="Proteomes" id="UP000215459">
    <property type="component" value="Unassembled WGS sequence"/>
</dbReference>
<evidence type="ECO:0000256" key="2">
    <source>
        <dbReference type="ARBA" id="ARBA00022801"/>
    </source>
</evidence>
<dbReference type="Gene3D" id="3.40.50.1000">
    <property type="entry name" value="HAD superfamily/HAD-like"/>
    <property type="match status" value="1"/>
</dbReference>
<dbReference type="RefSeq" id="WP_094263206.1">
    <property type="nucleotide sequence ID" value="NZ_NOWF01000002.1"/>
</dbReference>
<dbReference type="PANTHER" id="PTHR35134">
    <property type="entry name" value="NUCLEOTIDASE YQFW-RELATED"/>
    <property type="match status" value="1"/>
</dbReference>
<name>A0A235B974_9BACL</name>
<proteinExistence type="inferred from homology"/>
<dbReference type="InterPro" id="IPR036412">
    <property type="entry name" value="HAD-like_sf"/>
</dbReference>
<dbReference type="InterPro" id="IPR052419">
    <property type="entry name" value="5_3-deoxyribonucleotidase-like"/>
</dbReference>
<reference evidence="5 6" key="1">
    <citation type="submission" date="2017-07" db="EMBL/GenBank/DDBJ databases">
        <title>The genome sequence of Paludifilum halophilum highlights mechanisms for microbial adaptation to high salt environemnts.</title>
        <authorList>
            <person name="Belbahri L."/>
        </authorList>
    </citation>
    <scope>NUCLEOTIDE SEQUENCE [LARGE SCALE GENOMIC DNA]</scope>
    <source>
        <strain evidence="5 6">DSM 102817</strain>
    </source>
</reference>
<comment type="caution">
    <text evidence="5">The sequence shown here is derived from an EMBL/GenBank/DDBJ whole genome shotgun (WGS) entry which is preliminary data.</text>
</comment>
<evidence type="ECO:0000256" key="4">
    <source>
        <dbReference type="PIRSR" id="PIRSR610708-1"/>
    </source>
</evidence>
<dbReference type="PIRSF" id="PIRSF021362">
    <property type="entry name" value="UCP021362_HAD"/>
    <property type="match status" value="1"/>
</dbReference>
<evidence type="ECO:0000313" key="5">
    <source>
        <dbReference type="EMBL" id="OYD08858.1"/>
    </source>
</evidence>
<dbReference type="SUPFAM" id="SSF56784">
    <property type="entry name" value="HAD-like"/>
    <property type="match status" value="1"/>
</dbReference>
<feature type="active site" description="Proton donor" evidence="4">
    <location>
        <position position="8"/>
    </location>
</feature>
<dbReference type="Pfam" id="PF06941">
    <property type="entry name" value="NT5C"/>
    <property type="match status" value="1"/>
</dbReference>
<evidence type="ECO:0000313" key="6">
    <source>
        <dbReference type="Proteomes" id="UP000215459"/>
    </source>
</evidence>
<evidence type="ECO:0000256" key="3">
    <source>
        <dbReference type="PIRNR" id="PIRNR021362"/>
    </source>
</evidence>